<dbReference type="InterPro" id="IPR050072">
    <property type="entry name" value="Peptidase_M20A"/>
</dbReference>
<dbReference type="Proteomes" id="UP000070449">
    <property type="component" value="Unassembled WGS sequence"/>
</dbReference>
<dbReference type="EC" id="3.5.1.18" evidence="4"/>
<dbReference type="Gene3D" id="3.30.70.360">
    <property type="match status" value="1"/>
</dbReference>
<organism evidence="4 5">
    <name type="scientific">candidate division WS6 bacterium OLB21</name>
    <dbReference type="NCBI Taxonomy" id="1617427"/>
    <lineage>
        <taxon>Bacteria</taxon>
        <taxon>Candidatus Dojkabacteria</taxon>
    </lineage>
</organism>
<evidence type="ECO:0000313" key="5">
    <source>
        <dbReference type="Proteomes" id="UP000070449"/>
    </source>
</evidence>
<dbReference type="PANTHER" id="PTHR43808">
    <property type="entry name" value="ACETYLORNITHINE DEACETYLASE"/>
    <property type="match status" value="1"/>
</dbReference>
<gene>
    <name evidence="4" type="primary">dapE_2</name>
    <name evidence="4" type="ORF">UZ20_WS6002001016</name>
</gene>
<dbReference type="SUPFAM" id="SSF53187">
    <property type="entry name" value="Zn-dependent exopeptidases"/>
    <property type="match status" value="1"/>
</dbReference>
<dbReference type="EMBL" id="JYPD01000027">
    <property type="protein sequence ID" value="KXK07963.1"/>
    <property type="molecule type" value="Genomic_DNA"/>
</dbReference>
<reference evidence="4 5" key="1">
    <citation type="submission" date="2015-02" db="EMBL/GenBank/DDBJ databases">
        <title>Improved understanding of the partial-nitritation anammox process through 23 genomes representing the majority of the microbial community.</title>
        <authorList>
            <person name="Speth D.R."/>
            <person name="In T Zandt M."/>
            <person name="Guerrero Cruz S."/>
            <person name="Jetten M.S."/>
            <person name="Dutilh B.E."/>
        </authorList>
    </citation>
    <scope>NUCLEOTIDE SEQUENCE [LARGE SCALE GENOMIC DNA]</scope>
    <source>
        <strain evidence="4">OLB21</strain>
    </source>
</reference>
<sequence length="359" mass="40277">MQQNSAIEILKKLVSFRTYEGYPSKALEVSSLYDYVENLLADKYKFQRYLSNGQESLVVYSKSLKSPKIVLQSHIDVVPGPDSMFKADIIDNKLQARGASDMKYATAAFIYTLLKLDAGKHDIALWLTSDEEIGSSDGVRYLLDDQSLRCNFCILPDGSNNHAVTKAAKGVLHVDIQATGISAHGSRPWEGVNAIDKLLDFYSCLKQDEIFNREQEPISCNLGQINGGTAANSVPDSASMKLDFRFLKHADYKELQSLIDSVCSDGIESKALVYGEPYELDLKNTFVENYLELLTVKKIDFRFVIDTGSSDARFFSKYDIPVLLHKPVCGGDHSENEWIDMHSLEEYADLIFEFVLKNA</sequence>
<dbReference type="Pfam" id="PF01546">
    <property type="entry name" value="Peptidase_M20"/>
    <property type="match status" value="1"/>
</dbReference>
<evidence type="ECO:0000259" key="3">
    <source>
        <dbReference type="Pfam" id="PF07687"/>
    </source>
</evidence>
<name>A0A136KF61_9BACT</name>
<evidence type="ECO:0000313" key="4">
    <source>
        <dbReference type="EMBL" id="KXK07963.1"/>
    </source>
</evidence>
<proteinExistence type="predicted"/>
<protein>
    <submittedName>
        <fullName evidence="4">Succinyl-diaminopimelate desuccinylase</fullName>
        <ecNumber evidence="4">3.5.1.18</ecNumber>
    </submittedName>
</protein>
<accession>A0A136KF61</accession>
<comment type="caution">
    <text evidence="4">The sequence shown here is derived from an EMBL/GenBank/DDBJ whole genome shotgun (WGS) entry which is preliminary data.</text>
</comment>
<dbReference type="Pfam" id="PF07687">
    <property type="entry name" value="M20_dimer"/>
    <property type="match status" value="1"/>
</dbReference>
<feature type="domain" description="Peptidase M20 dimerisation" evidence="3">
    <location>
        <begin position="168"/>
        <end position="265"/>
    </location>
</feature>
<dbReference type="STRING" id="1617427.UZ20_WS6002001016"/>
<dbReference type="GO" id="GO:0046872">
    <property type="term" value="F:metal ion binding"/>
    <property type="evidence" value="ECO:0007669"/>
    <property type="project" value="UniProtKB-KW"/>
</dbReference>
<dbReference type="InterPro" id="IPR036264">
    <property type="entry name" value="Bact_exopeptidase_dim_dom"/>
</dbReference>
<dbReference type="AlphaFoldDB" id="A0A136KF61"/>
<dbReference type="InterPro" id="IPR002933">
    <property type="entry name" value="Peptidase_M20"/>
</dbReference>
<dbReference type="GO" id="GO:0009014">
    <property type="term" value="F:succinyl-diaminopimelate desuccinylase activity"/>
    <property type="evidence" value="ECO:0007669"/>
    <property type="project" value="UniProtKB-EC"/>
</dbReference>
<evidence type="ECO:0000256" key="2">
    <source>
        <dbReference type="ARBA" id="ARBA00022801"/>
    </source>
</evidence>
<evidence type="ECO:0000256" key="1">
    <source>
        <dbReference type="ARBA" id="ARBA00022723"/>
    </source>
</evidence>
<dbReference type="InterPro" id="IPR011650">
    <property type="entry name" value="Peptidase_M20_dimer"/>
</dbReference>
<dbReference type="Gene3D" id="3.40.630.10">
    <property type="entry name" value="Zn peptidases"/>
    <property type="match status" value="1"/>
</dbReference>
<dbReference type="SUPFAM" id="SSF55031">
    <property type="entry name" value="Bacterial exopeptidase dimerisation domain"/>
    <property type="match status" value="1"/>
</dbReference>
<keyword evidence="1" id="KW-0479">Metal-binding</keyword>
<keyword evidence="2 4" id="KW-0378">Hydrolase</keyword>